<gene>
    <name evidence="1" type="ORF">L6164_004986</name>
</gene>
<proteinExistence type="predicted"/>
<organism evidence="1 2">
    <name type="scientific">Bauhinia variegata</name>
    <name type="common">Purple orchid tree</name>
    <name type="synonym">Phanera variegata</name>
    <dbReference type="NCBI Taxonomy" id="167791"/>
    <lineage>
        <taxon>Eukaryota</taxon>
        <taxon>Viridiplantae</taxon>
        <taxon>Streptophyta</taxon>
        <taxon>Embryophyta</taxon>
        <taxon>Tracheophyta</taxon>
        <taxon>Spermatophyta</taxon>
        <taxon>Magnoliopsida</taxon>
        <taxon>eudicotyledons</taxon>
        <taxon>Gunneridae</taxon>
        <taxon>Pentapetalae</taxon>
        <taxon>rosids</taxon>
        <taxon>fabids</taxon>
        <taxon>Fabales</taxon>
        <taxon>Fabaceae</taxon>
        <taxon>Cercidoideae</taxon>
        <taxon>Cercideae</taxon>
        <taxon>Bauhiniinae</taxon>
        <taxon>Bauhinia</taxon>
    </lineage>
</organism>
<accession>A0ACB9PRT1</accession>
<evidence type="ECO:0000313" key="2">
    <source>
        <dbReference type="Proteomes" id="UP000828941"/>
    </source>
</evidence>
<reference evidence="1 2" key="1">
    <citation type="journal article" date="2022" name="DNA Res.">
        <title>Chromosomal-level genome assembly of the orchid tree Bauhinia variegata (Leguminosae; Cercidoideae) supports the allotetraploid origin hypothesis of Bauhinia.</title>
        <authorList>
            <person name="Zhong Y."/>
            <person name="Chen Y."/>
            <person name="Zheng D."/>
            <person name="Pang J."/>
            <person name="Liu Y."/>
            <person name="Luo S."/>
            <person name="Meng S."/>
            <person name="Qian L."/>
            <person name="Wei D."/>
            <person name="Dai S."/>
            <person name="Zhou R."/>
        </authorList>
    </citation>
    <scope>NUCLEOTIDE SEQUENCE [LARGE SCALE GENOMIC DNA]</scope>
    <source>
        <strain evidence="1">BV-YZ2020</strain>
    </source>
</reference>
<sequence length="713" mass="80834">MFNSGTLLSSKGPLGAIWVAAYCLKRLKKSQVKETDIPTSVDKILQDEINVVTYRVLAYLLLGVVRIYSKKVEYLFDDCNEVFSAIKKFVVNTKNNPHMETLRMHISLPDKFELDAFDLDILEDVAIGNIAPREEITLKDVFWKNEGIAQFSLDKYQSEEFETCPNTCNNDNPMAEDDDFNFSAPNISINSQTGREKSHNTLFLHEEAMDLDTDLVVEEEPTESDNVGFSQEQHINEEERTVPEAATHEDDEMYVRSIEKICRVYQEESVEISVLHGREQEPIVLNEPFNGSHSIDEEKIKATEMAMTENKMHQDIGAVHKASNSHASKEGLQDTYQEQFMDHDIFSTAEPNEHIDGSVEEHQNKAKLDFQGKVSVEDGNFQAIGSELVNVDETTEFKSPYASDARPKAGAATPDFMLIPTPAAMEPVRVSRERKCIWDENIVFTNKILKRWISNANDLICRRRKSPRNLSAVRRVSRISSLPEGFCESLLPCHSLELQSLFSETKMKISVSLENMETSGNLSEAEAQTAVWPEPMATSPETPPQSSTFRSFESPGSPQIGKSDTVRPSNTQERIEEEQALHKDEKLNLMKELNVRTSSSYGDHALEKGEELTLMNEDENSCETENQEMFGWSGRTRQVGRFLYKSFEGIKGKRELNFSQVLKGRNRKECAKLFYEILVLKSTSCVDVKQMKAYGDFSLSMLPKMDQTFGVSS</sequence>
<dbReference type="Proteomes" id="UP000828941">
    <property type="component" value="Chromosome 3"/>
</dbReference>
<keyword evidence="2" id="KW-1185">Reference proteome</keyword>
<name>A0ACB9PRT1_BAUVA</name>
<dbReference type="EMBL" id="CM039428">
    <property type="protein sequence ID" value="KAI4350539.1"/>
    <property type="molecule type" value="Genomic_DNA"/>
</dbReference>
<evidence type="ECO:0000313" key="1">
    <source>
        <dbReference type="EMBL" id="KAI4350539.1"/>
    </source>
</evidence>
<protein>
    <submittedName>
        <fullName evidence="1">Uncharacterized protein</fullName>
    </submittedName>
</protein>
<comment type="caution">
    <text evidence="1">The sequence shown here is derived from an EMBL/GenBank/DDBJ whole genome shotgun (WGS) entry which is preliminary data.</text>
</comment>